<feature type="transmembrane region" description="Helical" evidence="1">
    <location>
        <begin position="84"/>
        <end position="105"/>
    </location>
</feature>
<protein>
    <submittedName>
        <fullName evidence="2">Uncharacterized protein</fullName>
    </submittedName>
</protein>
<keyword evidence="1" id="KW-1133">Transmembrane helix</keyword>
<evidence type="ECO:0000256" key="1">
    <source>
        <dbReference type="SAM" id="Phobius"/>
    </source>
</evidence>
<organism evidence="2 3">
    <name type="scientific">Leptosia nina</name>
    <dbReference type="NCBI Taxonomy" id="320188"/>
    <lineage>
        <taxon>Eukaryota</taxon>
        <taxon>Metazoa</taxon>
        <taxon>Ecdysozoa</taxon>
        <taxon>Arthropoda</taxon>
        <taxon>Hexapoda</taxon>
        <taxon>Insecta</taxon>
        <taxon>Pterygota</taxon>
        <taxon>Neoptera</taxon>
        <taxon>Endopterygota</taxon>
        <taxon>Lepidoptera</taxon>
        <taxon>Glossata</taxon>
        <taxon>Ditrysia</taxon>
        <taxon>Papilionoidea</taxon>
        <taxon>Pieridae</taxon>
        <taxon>Pierinae</taxon>
        <taxon>Leptosia</taxon>
    </lineage>
</organism>
<dbReference type="PANTHER" id="PTHR36694">
    <property type="entry name" value="PASIFLORA 1, ISOFORM A-RELATED"/>
    <property type="match status" value="1"/>
</dbReference>
<dbReference type="PANTHER" id="PTHR36694:SF11">
    <property type="entry name" value="LP21121P-RELATED"/>
    <property type="match status" value="1"/>
</dbReference>
<dbReference type="EMBL" id="CAVLEF010000265">
    <property type="protein sequence ID" value="CAK1554190.1"/>
    <property type="molecule type" value="Genomic_DNA"/>
</dbReference>
<evidence type="ECO:0000313" key="3">
    <source>
        <dbReference type="Proteomes" id="UP001497472"/>
    </source>
</evidence>
<dbReference type="InterPro" id="IPR031720">
    <property type="entry name" value="DUF4728"/>
</dbReference>
<dbReference type="Pfam" id="PF15860">
    <property type="entry name" value="DUF4728"/>
    <property type="match status" value="1"/>
</dbReference>
<keyword evidence="1" id="KW-0812">Transmembrane</keyword>
<dbReference type="Proteomes" id="UP001497472">
    <property type="component" value="Unassembled WGS sequence"/>
</dbReference>
<keyword evidence="3" id="KW-1185">Reference proteome</keyword>
<keyword evidence="1" id="KW-0472">Membrane</keyword>
<evidence type="ECO:0000313" key="2">
    <source>
        <dbReference type="EMBL" id="CAK1554190.1"/>
    </source>
</evidence>
<dbReference type="AlphaFoldDB" id="A0AAV1K0U5"/>
<gene>
    <name evidence="2" type="ORF">LNINA_LOCUS13121</name>
</gene>
<accession>A0AAV1K0U5</accession>
<feature type="transmembrane region" description="Helical" evidence="1">
    <location>
        <begin position="112"/>
        <end position="135"/>
    </location>
</feature>
<reference evidence="2 3" key="1">
    <citation type="submission" date="2023-11" db="EMBL/GenBank/DDBJ databases">
        <authorList>
            <person name="Okamura Y."/>
        </authorList>
    </citation>
    <scope>NUCLEOTIDE SEQUENCE [LARGE SCALE GENOMIC DNA]</scope>
</reference>
<proteinExistence type="predicted"/>
<comment type="caution">
    <text evidence="2">The sequence shown here is derived from an EMBL/GenBank/DDBJ whole genome shotgun (WGS) entry which is preliminary data.</text>
</comment>
<name>A0AAV1K0U5_9NEOP</name>
<sequence>MCSQTNLYLRFHLNIVPQSNHGYSCERSSNPDNIMQVYFAVTIVTMGHFIDVEHRYLSGQMTEPESESFLEPDKITPITVSLNITLLACSSLGLISCVILIVGVYKDIKFMLLPWIVSMGLETLVELINVCYLFYLQTVSIEEVSTYSV</sequence>